<keyword evidence="15" id="KW-0675">Receptor</keyword>
<evidence type="ECO:0000256" key="5">
    <source>
        <dbReference type="ARBA" id="ARBA00022606"/>
    </source>
</evidence>
<dbReference type="Gene3D" id="3.30.565.10">
    <property type="entry name" value="Histidine kinase-like ATPase, C-terminal domain"/>
    <property type="match status" value="1"/>
</dbReference>
<dbReference type="InterPro" id="IPR011006">
    <property type="entry name" value="CheY-like_superfamily"/>
</dbReference>
<accession>A0ABW0FSK0</accession>
<dbReference type="InterPro" id="IPR036890">
    <property type="entry name" value="HATPase_C_sf"/>
</dbReference>
<feature type="domain" description="PAS" evidence="18">
    <location>
        <begin position="305"/>
        <end position="375"/>
    </location>
</feature>
<protein>
    <recommendedName>
        <fullName evidence="2">histidine kinase</fullName>
        <ecNumber evidence="2">2.7.13.3</ecNumber>
    </recommendedName>
</protein>
<dbReference type="SMART" id="SM00091">
    <property type="entry name" value="PAS"/>
    <property type="match status" value="3"/>
</dbReference>
<feature type="domain" description="PAS" evidence="18">
    <location>
        <begin position="734"/>
        <end position="807"/>
    </location>
</feature>
<dbReference type="Pfam" id="PF08448">
    <property type="entry name" value="PAS_4"/>
    <property type="match status" value="1"/>
</dbReference>
<feature type="modified residue" description="4-aspartylphosphate" evidence="16">
    <location>
        <position position="1137"/>
    </location>
</feature>
<keyword evidence="8" id="KW-0808">Transferase</keyword>
<evidence type="ECO:0000259" key="18">
    <source>
        <dbReference type="PROSITE" id="PS50112"/>
    </source>
</evidence>
<feature type="domain" description="PAC" evidence="19">
    <location>
        <begin position="378"/>
        <end position="430"/>
    </location>
</feature>
<keyword evidence="6" id="KW-0285">Flavoprotein</keyword>
<evidence type="ECO:0000313" key="20">
    <source>
        <dbReference type="EMBL" id="MFC5344516.1"/>
    </source>
</evidence>
<name>A0ABW0FSK0_9CAUL</name>
<keyword evidence="4 16" id="KW-0597">Phosphoprotein</keyword>
<dbReference type="InterPro" id="IPR029016">
    <property type="entry name" value="GAF-like_dom_sf"/>
</dbReference>
<dbReference type="InterPro" id="IPR001610">
    <property type="entry name" value="PAC"/>
</dbReference>
<evidence type="ECO:0000313" key="21">
    <source>
        <dbReference type="Proteomes" id="UP001596152"/>
    </source>
</evidence>
<dbReference type="Gene3D" id="3.30.450.40">
    <property type="match status" value="2"/>
</dbReference>
<dbReference type="EC" id="2.7.13.3" evidence="2"/>
<dbReference type="InterPro" id="IPR011102">
    <property type="entry name" value="Sig_transdc_His_kinase_HWE"/>
</dbReference>
<organism evidence="20 21">
    <name type="scientific">Brevundimonas staleyi</name>
    <dbReference type="NCBI Taxonomy" id="74326"/>
    <lineage>
        <taxon>Bacteria</taxon>
        <taxon>Pseudomonadati</taxon>
        <taxon>Pseudomonadota</taxon>
        <taxon>Alphaproteobacteria</taxon>
        <taxon>Caulobacterales</taxon>
        <taxon>Caulobacteraceae</taxon>
        <taxon>Brevundimonas</taxon>
    </lineage>
</organism>
<dbReference type="Gene3D" id="3.40.50.2300">
    <property type="match status" value="1"/>
</dbReference>
<feature type="domain" description="PAC" evidence="19">
    <location>
        <begin position="508"/>
        <end position="562"/>
    </location>
</feature>
<dbReference type="SMART" id="SM00086">
    <property type="entry name" value="PAC"/>
    <property type="match status" value="3"/>
</dbReference>
<evidence type="ECO:0000256" key="11">
    <source>
        <dbReference type="ARBA" id="ARBA00022777"/>
    </source>
</evidence>
<comment type="catalytic activity">
    <reaction evidence="1">
        <text>ATP + protein L-histidine = ADP + protein N-phospho-L-histidine.</text>
        <dbReference type="EC" id="2.7.13.3"/>
    </reaction>
</comment>
<dbReference type="Gene3D" id="3.30.450.20">
    <property type="entry name" value="PAS domain"/>
    <property type="match status" value="4"/>
</dbReference>
<dbReference type="NCBIfam" id="TIGR00229">
    <property type="entry name" value="sensory_box"/>
    <property type="match status" value="3"/>
</dbReference>
<evidence type="ECO:0000256" key="8">
    <source>
        <dbReference type="ARBA" id="ARBA00022679"/>
    </source>
</evidence>
<dbReference type="Pfam" id="PF01590">
    <property type="entry name" value="GAF"/>
    <property type="match status" value="2"/>
</dbReference>
<evidence type="ECO:0000256" key="2">
    <source>
        <dbReference type="ARBA" id="ARBA00012438"/>
    </source>
</evidence>
<keyword evidence="7" id="KW-0288">FMN</keyword>
<dbReference type="SUPFAM" id="SSF52172">
    <property type="entry name" value="CheY-like"/>
    <property type="match status" value="1"/>
</dbReference>
<keyword evidence="9" id="KW-0677">Repeat</keyword>
<feature type="domain" description="Response regulatory" evidence="17">
    <location>
        <begin position="1087"/>
        <end position="1196"/>
    </location>
</feature>
<keyword evidence="14" id="KW-0843">Virulence</keyword>
<keyword evidence="13" id="KW-0157">Chromophore</keyword>
<evidence type="ECO:0000256" key="7">
    <source>
        <dbReference type="ARBA" id="ARBA00022643"/>
    </source>
</evidence>
<dbReference type="InterPro" id="IPR003018">
    <property type="entry name" value="GAF"/>
</dbReference>
<dbReference type="SMART" id="SM00448">
    <property type="entry name" value="REC"/>
    <property type="match status" value="1"/>
</dbReference>
<dbReference type="InterPro" id="IPR013656">
    <property type="entry name" value="PAS_4"/>
</dbReference>
<sequence length="1200" mass="133022">MARLRESEARYRQLFTAMEEGYLVADVLFDPAGKAVDIEYVEANPAAIRMVGADLTGRRLREVSADYEDYWFEIWGRVAVSGQPEQAERWAAPEGRWYEFNVFKLEPENADSRRVAVVFRDATQRRVAETALRESEERQAFVLELSDALRPLTDPFAIQHTAMKLLAERLDVMRAGYLDAQPDQDTMIMAAHFDRGAPSTPESVRLSDYGPARAAGFRAGNTQVLHDAFAESEPEEHRNAHRAIDVGAWIIAPLIKNGRLRAIVGVVNETPRDWTPMEVDLVSDIAARTWEAAERAHAEAALRESEARFRAIAEQTEAGVATADREGRLIWVNDRLAEIVVRQPDDAMRLSIQDYTHPDDWAENERLFRRMIEDGVPFVLEKRLGHPDGGTRWNRVSVSPRRDASGRVVGGIAVAIDISDRKQAEETLRESEERMRLAIAATGLGTFDWDLATDRVVVNARFREIVGLPAGGEVIASAMMDGVVHPDDRDWVDARIAAAMDPASSGAYEFEHRAATPHGVRWLLTSGQVYFVGEGDRRRAVRIVGNDLDITERKKAEARLRESEERQTFLLKLSDALRPLADPEDIQHTAMRLLGEQLRLSRAQYYTADETGEYLSSTGGYTDGVPAAVGSFRLIEFGKYAYDGFHAGETQVVSDARTDPRISEAVLKSYETVGFLAFIGVPFVQRGRFLGTVAVHQAGPRQWTESERIMVEETAQRAGAAMEQVRAETALRESEARFQQFAAASSGGLWIRSAETLKMEYVSPAIGTIYGVAPDDLFDGLEAWARHIVPEDRDIALEHIHRARQGEAVVHEFRIQRPSDRSFRWIRDTDFPLFDDQGRVQRIGGIAEDVTDARLAVEHQGVLLAELQHRVRNIMAMLRSVTARTADGARSVEDYRTLMIGRLMALARTQTLLTRSANTGVEIGELIREELLAQAGHEGQYDLIGPEVVISPKAAEVLSLAVHELATNALKYGALARSDGTVTVRWTVAQPNGQPLLRLDWSEQRSPPADWSPPTRSGFGSQLIEQRVPYELGGRGKIEVRPEGARAWIEFPLRSGDSILETDAPLRTSVFGGSMDMTGEPSLSGLTVLVLEDEFYLAQDVSSALRGAGAEVLGPFPTEAAALTAIGDRRPDAAVLDINLGSGPSFEVARVLRGDIAVLFLTGYDAEAIPAEFAEVPRLQKPIELREVVRSLARMSAPSS</sequence>
<dbReference type="SMART" id="SM00911">
    <property type="entry name" value="HWE_HK"/>
    <property type="match status" value="1"/>
</dbReference>
<evidence type="ECO:0000256" key="4">
    <source>
        <dbReference type="ARBA" id="ARBA00022553"/>
    </source>
</evidence>
<evidence type="ECO:0000259" key="19">
    <source>
        <dbReference type="PROSITE" id="PS50113"/>
    </source>
</evidence>
<dbReference type="EMBL" id="JBHSLF010000021">
    <property type="protein sequence ID" value="MFC5344516.1"/>
    <property type="molecule type" value="Genomic_DNA"/>
</dbReference>
<keyword evidence="11" id="KW-0418">Kinase</keyword>
<evidence type="ECO:0000259" key="17">
    <source>
        <dbReference type="PROSITE" id="PS50110"/>
    </source>
</evidence>
<evidence type="ECO:0000256" key="3">
    <source>
        <dbReference type="ARBA" id="ARBA00022543"/>
    </source>
</evidence>
<dbReference type="PANTHER" id="PTHR41523:SF8">
    <property type="entry name" value="ETHYLENE RESPONSE SENSOR PROTEIN"/>
    <property type="match status" value="1"/>
</dbReference>
<reference evidence="21" key="1">
    <citation type="journal article" date="2019" name="Int. J. Syst. Evol. Microbiol.">
        <title>The Global Catalogue of Microorganisms (GCM) 10K type strain sequencing project: providing services to taxonomists for standard genome sequencing and annotation.</title>
        <authorList>
            <consortium name="The Broad Institute Genomics Platform"/>
            <consortium name="The Broad Institute Genome Sequencing Center for Infectious Disease"/>
            <person name="Wu L."/>
            <person name="Ma J."/>
        </authorList>
    </citation>
    <scope>NUCLEOTIDE SEQUENCE [LARGE SCALE GENOMIC DNA]</scope>
    <source>
        <strain evidence="21">JCM 12125</strain>
    </source>
</reference>
<keyword evidence="21" id="KW-1185">Reference proteome</keyword>
<dbReference type="Proteomes" id="UP001596152">
    <property type="component" value="Unassembled WGS sequence"/>
</dbReference>
<dbReference type="InterPro" id="IPR013655">
    <property type="entry name" value="PAS_fold_3"/>
</dbReference>
<dbReference type="CDD" id="cd00130">
    <property type="entry name" value="PAS"/>
    <property type="match status" value="3"/>
</dbReference>
<dbReference type="Pfam" id="PF07536">
    <property type="entry name" value="HWE_HK"/>
    <property type="match status" value="1"/>
</dbReference>
<keyword evidence="12" id="KW-0067">ATP-binding</keyword>
<evidence type="ECO:0000256" key="1">
    <source>
        <dbReference type="ARBA" id="ARBA00000085"/>
    </source>
</evidence>
<evidence type="ECO:0000256" key="9">
    <source>
        <dbReference type="ARBA" id="ARBA00022737"/>
    </source>
</evidence>
<dbReference type="PROSITE" id="PS50113">
    <property type="entry name" value="PAC"/>
    <property type="match status" value="3"/>
</dbReference>
<keyword evidence="5" id="KW-0716">Sensory transduction</keyword>
<evidence type="ECO:0000256" key="13">
    <source>
        <dbReference type="ARBA" id="ARBA00022991"/>
    </source>
</evidence>
<proteinExistence type="predicted"/>
<gene>
    <name evidence="20" type="ORF">ACFPIE_11370</name>
</gene>
<feature type="domain" description="PAC" evidence="19">
    <location>
        <begin position="809"/>
        <end position="862"/>
    </location>
</feature>
<keyword evidence="3" id="KW-0600">Photoreceptor protein</keyword>
<dbReference type="SMART" id="SM00065">
    <property type="entry name" value="GAF"/>
    <property type="match status" value="2"/>
</dbReference>
<dbReference type="RefSeq" id="WP_374036140.1">
    <property type="nucleotide sequence ID" value="NZ_CP169082.1"/>
</dbReference>
<dbReference type="PROSITE" id="PS50112">
    <property type="entry name" value="PAS"/>
    <property type="match status" value="2"/>
</dbReference>
<dbReference type="InterPro" id="IPR000014">
    <property type="entry name" value="PAS"/>
</dbReference>
<evidence type="ECO:0000256" key="14">
    <source>
        <dbReference type="ARBA" id="ARBA00023026"/>
    </source>
</evidence>
<dbReference type="InterPro" id="IPR001789">
    <property type="entry name" value="Sig_transdc_resp-reg_receiver"/>
</dbReference>
<dbReference type="InterPro" id="IPR000700">
    <property type="entry name" value="PAS-assoc_C"/>
</dbReference>
<evidence type="ECO:0000256" key="15">
    <source>
        <dbReference type="ARBA" id="ARBA00023170"/>
    </source>
</evidence>
<keyword evidence="10" id="KW-0547">Nucleotide-binding</keyword>
<dbReference type="PROSITE" id="PS50110">
    <property type="entry name" value="RESPONSE_REGULATORY"/>
    <property type="match status" value="1"/>
</dbReference>
<evidence type="ECO:0000256" key="6">
    <source>
        <dbReference type="ARBA" id="ARBA00022630"/>
    </source>
</evidence>
<dbReference type="Pfam" id="PF08447">
    <property type="entry name" value="PAS_3"/>
    <property type="match status" value="2"/>
</dbReference>
<dbReference type="InterPro" id="IPR035965">
    <property type="entry name" value="PAS-like_dom_sf"/>
</dbReference>
<evidence type="ECO:0000256" key="12">
    <source>
        <dbReference type="ARBA" id="ARBA00022840"/>
    </source>
</evidence>
<evidence type="ECO:0000256" key="16">
    <source>
        <dbReference type="PROSITE-ProRule" id="PRU00169"/>
    </source>
</evidence>
<dbReference type="SUPFAM" id="SSF55874">
    <property type="entry name" value="ATPase domain of HSP90 chaperone/DNA topoisomerase II/histidine kinase"/>
    <property type="match status" value="1"/>
</dbReference>
<dbReference type="SUPFAM" id="SSF55785">
    <property type="entry name" value="PYP-like sensor domain (PAS domain)"/>
    <property type="match status" value="4"/>
</dbReference>
<dbReference type="Pfam" id="PF13188">
    <property type="entry name" value="PAS_8"/>
    <property type="match status" value="1"/>
</dbReference>
<comment type="caution">
    <text evidence="20">The sequence shown here is derived from an EMBL/GenBank/DDBJ whole genome shotgun (WGS) entry which is preliminary data.</text>
</comment>
<evidence type="ECO:0000256" key="10">
    <source>
        <dbReference type="ARBA" id="ARBA00022741"/>
    </source>
</evidence>
<dbReference type="PANTHER" id="PTHR41523">
    <property type="entry name" value="TWO-COMPONENT SYSTEM SENSOR PROTEIN"/>
    <property type="match status" value="1"/>
</dbReference>
<dbReference type="SUPFAM" id="SSF55781">
    <property type="entry name" value="GAF domain-like"/>
    <property type="match status" value="2"/>
</dbReference>